<dbReference type="InterPro" id="IPR013762">
    <property type="entry name" value="Integrase-like_cat_sf"/>
</dbReference>
<evidence type="ECO:0000256" key="1">
    <source>
        <dbReference type="ARBA" id="ARBA00022908"/>
    </source>
</evidence>
<protein>
    <submittedName>
        <fullName evidence="4">Site-specific integrase</fullName>
    </submittedName>
</protein>
<dbReference type="InterPro" id="IPR011010">
    <property type="entry name" value="DNA_brk_join_enz"/>
</dbReference>
<evidence type="ECO:0000313" key="5">
    <source>
        <dbReference type="Proteomes" id="UP001320609"/>
    </source>
</evidence>
<evidence type="ECO:0000256" key="2">
    <source>
        <dbReference type="ARBA" id="ARBA00023172"/>
    </source>
</evidence>
<comment type="caution">
    <text evidence="4">The sequence shown here is derived from an EMBL/GenBank/DDBJ whole genome shotgun (WGS) entry which is preliminary data.</text>
</comment>
<dbReference type="PANTHER" id="PTHR30349">
    <property type="entry name" value="PHAGE INTEGRASE-RELATED"/>
    <property type="match status" value="1"/>
</dbReference>
<feature type="domain" description="Tyr recombinase" evidence="3">
    <location>
        <begin position="236"/>
        <end position="421"/>
    </location>
</feature>
<keyword evidence="5" id="KW-1185">Reference proteome</keyword>
<dbReference type="PANTHER" id="PTHR30349:SF64">
    <property type="entry name" value="PROPHAGE INTEGRASE INTD-RELATED"/>
    <property type="match status" value="1"/>
</dbReference>
<proteinExistence type="predicted"/>
<dbReference type="RefSeq" id="WP_240719875.1">
    <property type="nucleotide sequence ID" value="NZ_JAKVTW010000020.1"/>
</dbReference>
<dbReference type="InterPro" id="IPR050090">
    <property type="entry name" value="Tyrosine_recombinase_XerCD"/>
</dbReference>
<name>A0ABS9SBW8_9GAMM</name>
<dbReference type="EMBL" id="JAKVTW010000020">
    <property type="protein sequence ID" value="MCH4813591.1"/>
    <property type="molecule type" value="Genomic_DNA"/>
</dbReference>
<evidence type="ECO:0000259" key="3">
    <source>
        <dbReference type="PROSITE" id="PS51898"/>
    </source>
</evidence>
<dbReference type="Proteomes" id="UP001320609">
    <property type="component" value="Unassembled WGS sequence"/>
</dbReference>
<sequence>MFNHLIMPPRAGYAVITTNDFMVIVRDTGDIVSVLEDADAILEHLSLTIPGGLRRKRVYVESAPGVSDFHEVMHESGDLLDIVMCSADQADYLQQHIAGLEGGPGMADSLTMIPYNVTGGLAEASNSLTEAKGNPALSYLMGLGSRRSRVTMRSHLQQVAYLSGGHDIKSCPWHLIRREHVRSIIEMMSELGKAPSTINTALSAMKGVAREAWVAGRMDSESHHQISDLKSVRGSRLPKGVHLDDVAIQALCSACETDETSKGERDAVLLHLLVNTGLRRSESVSIDIEMIDRGRQSIRILGKGNKERLVFLPNETFLKVMAWQSRLGRDVGPLFPRVRRHGVITDLRITDQAVYFIIKERAVQAGIKECAPHDFRRTFATNMLDRGVDVLTVQYALGHTNLVTTQRYDRSAERRLEEAMKRI</sequence>
<dbReference type="Gene3D" id="1.10.443.10">
    <property type="entry name" value="Intergrase catalytic core"/>
    <property type="match status" value="1"/>
</dbReference>
<accession>A0ABS9SBW8</accession>
<dbReference type="Pfam" id="PF00589">
    <property type="entry name" value="Phage_integrase"/>
    <property type="match status" value="1"/>
</dbReference>
<organism evidence="4 5">
    <name type="scientific">Vreelandella neptunia</name>
    <dbReference type="NCBI Taxonomy" id="115551"/>
    <lineage>
        <taxon>Bacteria</taxon>
        <taxon>Pseudomonadati</taxon>
        <taxon>Pseudomonadota</taxon>
        <taxon>Gammaproteobacteria</taxon>
        <taxon>Oceanospirillales</taxon>
        <taxon>Halomonadaceae</taxon>
        <taxon>Vreelandella</taxon>
    </lineage>
</organism>
<keyword evidence="2" id="KW-0233">DNA recombination</keyword>
<gene>
    <name evidence="4" type="ORF">MLE19_19860</name>
</gene>
<dbReference type="InterPro" id="IPR002104">
    <property type="entry name" value="Integrase_catalytic"/>
</dbReference>
<evidence type="ECO:0000313" key="4">
    <source>
        <dbReference type="EMBL" id="MCH4813591.1"/>
    </source>
</evidence>
<keyword evidence="1" id="KW-0229">DNA integration</keyword>
<reference evidence="4 5" key="1">
    <citation type="submission" date="2022-03" db="EMBL/GenBank/DDBJ databases">
        <title>Genomic signatures underlying metal tolerance in selected Arctic bacterial isolates.</title>
        <authorList>
            <person name="Thomas F.A."/>
            <person name="Venkatachalam S."/>
            <person name="Krishnan K.P."/>
        </authorList>
    </citation>
    <scope>NUCLEOTIDE SEQUENCE [LARGE SCALE GENOMIC DNA]</scope>
    <source>
        <strain evidence="4 5">HM116</strain>
    </source>
</reference>
<dbReference type="PROSITE" id="PS51898">
    <property type="entry name" value="TYR_RECOMBINASE"/>
    <property type="match status" value="1"/>
</dbReference>
<dbReference type="SUPFAM" id="SSF56349">
    <property type="entry name" value="DNA breaking-rejoining enzymes"/>
    <property type="match status" value="1"/>
</dbReference>